<dbReference type="Proteomes" id="UP000828390">
    <property type="component" value="Unassembled WGS sequence"/>
</dbReference>
<reference evidence="3" key="2">
    <citation type="submission" date="2020-11" db="EMBL/GenBank/DDBJ databases">
        <authorList>
            <person name="McCartney M.A."/>
            <person name="Auch B."/>
            <person name="Kono T."/>
            <person name="Mallez S."/>
            <person name="Becker A."/>
            <person name="Gohl D.M."/>
            <person name="Silverstein K.A.T."/>
            <person name="Koren S."/>
            <person name="Bechman K.B."/>
            <person name="Herman A."/>
            <person name="Abrahante J.E."/>
            <person name="Garbe J."/>
        </authorList>
    </citation>
    <scope>NUCLEOTIDE SEQUENCE</scope>
    <source>
        <strain evidence="3">Duluth1</strain>
        <tissue evidence="3">Whole animal</tissue>
    </source>
</reference>
<name>A0A9D4SC55_DREPO</name>
<dbReference type="PROSITE" id="PS50119">
    <property type="entry name" value="ZF_BBOX"/>
    <property type="match status" value="1"/>
</dbReference>
<evidence type="ECO:0000256" key="1">
    <source>
        <dbReference type="PROSITE-ProRule" id="PRU00024"/>
    </source>
</evidence>
<proteinExistence type="predicted"/>
<keyword evidence="1" id="KW-0863">Zinc-finger</keyword>
<dbReference type="GO" id="GO:0008270">
    <property type="term" value="F:zinc ion binding"/>
    <property type="evidence" value="ECO:0007669"/>
    <property type="project" value="UniProtKB-KW"/>
</dbReference>
<protein>
    <recommendedName>
        <fullName evidence="2">B box-type domain-containing protein</fullName>
    </recommendedName>
</protein>
<keyword evidence="1" id="KW-0479">Metal-binding</keyword>
<dbReference type="EMBL" id="JAIWYP010000001">
    <property type="protein sequence ID" value="KAH3897752.1"/>
    <property type="molecule type" value="Genomic_DNA"/>
</dbReference>
<keyword evidence="4" id="KW-1185">Reference proteome</keyword>
<dbReference type="Gene3D" id="3.30.160.60">
    <property type="entry name" value="Classic Zinc Finger"/>
    <property type="match status" value="1"/>
</dbReference>
<accession>A0A9D4SC55</accession>
<organism evidence="3 4">
    <name type="scientific">Dreissena polymorpha</name>
    <name type="common">Zebra mussel</name>
    <name type="synonym">Mytilus polymorpha</name>
    <dbReference type="NCBI Taxonomy" id="45954"/>
    <lineage>
        <taxon>Eukaryota</taxon>
        <taxon>Metazoa</taxon>
        <taxon>Spiralia</taxon>
        <taxon>Lophotrochozoa</taxon>
        <taxon>Mollusca</taxon>
        <taxon>Bivalvia</taxon>
        <taxon>Autobranchia</taxon>
        <taxon>Heteroconchia</taxon>
        <taxon>Euheterodonta</taxon>
        <taxon>Imparidentia</taxon>
        <taxon>Neoheterodontei</taxon>
        <taxon>Myida</taxon>
        <taxon>Dreissenoidea</taxon>
        <taxon>Dreissenidae</taxon>
        <taxon>Dreissena</taxon>
    </lineage>
</organism>
<dbReference type="AlphaFoldDB" id="A0A9D4SC55"/>
<dbReference type="InterPro" id="IPR000315">
    <property type="entry name" value="Znf_B-box"/>
</dbReference>
<comment type="caution">
    <text evidence="3">The sequence shown here is derived from an EMBL/GenBank/DDBJ whole genome shotgun (WGS) entry which is preliminary data.</text>
</comment>
<evidence type="ECO:0000259" key="2">
    <source>
        <dbReference type="PROSITE" id="PS50119"/>
    </source>
</evidence>
<gene>
    <name evidence="3" type="ORF">DPMN_021947</name>
</gene>
<evidence type="ECO:0000313" key="3">
    <source>
        <dbReference type="EMBL" id="KAH3897752.1"/>
    </source>
</evidence>
<feature type="domain" description="B box-type" evidence="2">
    <location>
        <begin position="67"/>
        <end position="111"/>
    </location>
</feature>
<sequence>MYNDNERGMDNDNERGMEVIAVVYCIDCDERFCDACGHCHKKLKISRDHKLCNLREAPPAHVVQLMKKLTTCPNHQSEEVVYICVDEDQLCCIQCANTTHRHCRQLETIEQCLRDGLVKNNLQRNNKTLSTLNVVETGSIQQDIHPKCVRTYKENKRRQGFCCLTK</sequence>
<keyword evidence="1" id="KW-0862">Zinc</keyword>
<reference evidence="3" key="1">
    <citation type="journal article" date="2019" name="bioRxiv">
        <title>The Genome of the Zebra Mussel, Dreissena polymorpha: A Resource for Invasive Species Research.</title>
        <authorList>
            <person name="McCartney M.A."/>
            <person name="Auch B."/>
            <person name="Kono T."/>
            <person name="Mallez S."/>
            <person name="Zhang Y."/>
            <person name="Obille A."/>
            <person name="Becker A."/>
            <person name="Abrahante J.E."/>
            <person name="Garbe J."/>
            <person name="Badalamenti J.P."/>
            <person name="Herman A."/>
            <person name="Mangelson H."/>
            <person name="Liachko I."/>
            <person name="Sullivan S."/>
            <person name="Sone E.D."/>
            <person name="Koren S."/>
            <person name="Silverstein K.A.T."/>
            <person name="Beckman K.B."/>
            <person name="Gohl D.M."/>
        </authorList>
    </citation>
    <scope>NUCLEOTIDE SEQUENCE</scope>
    <source>
        <strain evidence="3">Duluth1</strain>
        <tissue evidence="3">Whole animal</tissue>
    </source>
</reference>
<evidence type="ECO:0000313" key="4">
    <source>
        <dbReference type="Proteomes" id="UP000828390"/>
    </source>
</evidence>